<dbReference type="EMBL" id="AXUT01000023">
    <property type="protein sequence ID" value="ESU82099.1"/>
    <property type="molecule type" value="Genomic_DNA"/>
</dbReference>
<name>A0A090NNJ8_SHIDY</name>
<protein>
    <submittedName>
        <fullName evidence="1">Uncharacterized protein</fullName>
    </submittedName>
</protein>
<sequence length="165" mass="18093">MPELAMLQSFSSGPTFREVLKRKTPPGLRRRGFGIVCCSSPYGALPTTTTTRTTTTAADGAVGSSFALNMEVVIGDLVGFVLNNIYTSTALQGRQWKIFQQGKIEGLITFYTELQVTKNPAGARFRQLPAAGNRKAHCIMSTLKVYLFRAERAISARILTYLVHS</sequence>
<proteinExistence type="predicted"/>
<evidence type="ECO:0000313" key="2">
    <source>
        <dbReference type="Proteomes" id="UP000017944"/>
    </source>
</evidence>
<comment type="caution">
    <text evidence="1">The sequence shown here is derived from an EMBL/GenBank/DDBJ whole genome shotgun (WGS) entry which is preliminary data.</text>
</comment>
<dbReference type="AlphaFoldDB" id="A0A090NNJ8"/>
<evidence type="ECO:0000313" key="1">
    <source>
        <dbReference type="EMBL" id="ESU82099.1"/>
    </source>
</evidence>
<gene>
    <name evidence="1" type="ORF">WRSd3_00303</name>
</gene>
<organism evidence="1 2">
    <name type="scientific">Shigella dysenteriae WRSd3</name>
    <dbReference type="NCBI Taxonomy" id="1401327"/>
    <lineage>
        <taxon>Bacteria</taxon>
        <taxon>Pseudomonadati</taxon>
        <taxon>Pseudomonadota</taxon>
        <taxon>Gammaproteobacteria</taxon>
        <taxon>Enterobacterales</taxon>
        <taxon>Enterobacteriaceae</taxon>
        <taxon>Shigella</taxon>
    </lineage>
</organism>
<dbReference type="Proteomes" id="UP000017944">
    <property type="component" value="Unassembled WGS sequence"/>
</dbReference>
<reference evidence="1 2" key="1">
    <citation type="submission" date="2013-10" db="EMBL/GenBank/DDBJ databases">
        <title>Draft genomes and the virulence plasmids of Sd1617 vaccine constructs: WRSd3 and WRSd5.</title>
        <authorList>
            <person name="Aksomboon Vongsawan A."/>
            <person name="Venkatesan M.M."/>
            <person name="Vaisvil B."/>
            <person name="Emel G."/>
            <person name="Kepatral V."/>
            <person name="Sethabutr O."/>
            <person name="Serichantalergs O."/>
            <person name="Mason C."/>
        </authorList>
    </citation>
    <scope>NUCLEOTIDE SEQUENCE [LARGE SCALE GENOMIC DNA]</scope>
    <source>
        <strain evidence="1 2">WRSd3</strain>
    </source>
</reference>
<accession>A0A090NNJ8</accession>